<evidence type="ECO:0000256" key="1">
    <source>
        <dbReference type="SAM" id="MobiDB-lite"/>
    </source>
</evidence>
<accession>A0A370TD58</accession>
<dbReference type="AlphaFoldDB" id="A0A370TD58"/>
<protein>
    <submittedName>
        <fullName evidence="2">Uncharacterized protein</fullName>
    </submittedName>
</protein>
<gene>
    <name evidence="2" type="ORF">BP5553_08842</name>
</gene>
<evidence type="ECO:0000313" key="3">
    <source>
        <dbReference type="Proteomes" id="UP000254866"/>
    </source>
</evidence>
<dbReference type="OrthoDB" id="5421255at2759"/>
<sequence length="294" mass="33543">MPFASFANHKPACAGMEVRAKTHEPDQYKIASRAIMDLKKSFPLTKSIQLDMEPWFNNPYTTIVADFEYSSQLLDTLGHDAIFQIAVSNALGEWIVPPPSINHHMSTREYFEKLTSCCKKHGGGQNTYHGLFYQGQFEKYYGSIDQMTTQGLSWNEIGDLFDSYMKKHGSLQIFLEWSQNRGDYRCLQKGLRITKKANLMPPLPNKSGSPLAYQNITNFSGQEEVSEEPTSVDYNDEDEEYYDELPDTEMQYLYEEQGSFNEDALEHMVNAGLIPSAEEDEEWQEGGLDENATS</sequence>
<proteinExistence type="predicted"/>
<feature type="compositionally biased region" description="Acidic residues" evidence="1">
    <location>
        <begin position="277"/>
        <end position="288"/>
    </location>
</feature>
<dbReference type="GeneID" id="43601691"/>
<name>A0A370TD58_9HELO</name>
<dbReference type="Proteomes" id="UP000254866">
    <property type="component" value="Unassembled WGS sequence"/>
</dbReference>
<feature type="region of interest" description="Disordered" evidence="1">
    <location>
        <begin position="275"/>
        <end position="294"/>
    </location>
</feature>
<keyword evidence="3" id="KW-1185">Reference proteome</keyword>
<reference evidence="2 3" key="1">
    <citation type="journal article" date="2018" name="IMA Fungus">
        <title>IMA Genome-F 9: Draft genome sequence of Annulohypoxylon stygium, Aspergillus mulundensis, Berkeleyomyces basicola (syn. Thielaviopsis basicola), Ceratocystis smalleyi, two Cercospora beticola strains, Coleophoma cylindrospora, Fusarium fracticaudum, Phialophora cf. hyalina, and Morchella septimelata.</title>
        <authorList>
            <person name="Wingfield B.D."/>
            <person name="Bills G.F."/>
            <person name="Dong Y."/>
            <person name="Huang W."/>
            <person name="Nel W.J."/>
            <person name="Swalarsk-Parry B.S."/>
            <person name="Vaghefi N."/>
            <person name="Wilken P.M."/>
            <person name="An Z."/>
            <person name="de Beer Z.W."/>
            <person name="De Vos L."/>
            <person name="Chen L."/>
            <person name="Duong T.A."/>
            <person name="Gao Y."/>
            <person name="Hammerbacher A."/>
            <person name="Kikkert J.R."/>
            <person name="Li Y."/>
            <person name="Li H."/>
            <person name="Li K."/>
            <person name="Li Q."/>
            <person name="Liu X."/>
            <person name="Ma X."/>
            <person name="Naidoo K."/>
            <person name="Pethybridge S.J."/>
            <person name="Sun J."/>
            <person name="Steenkamp E.T."/>
            <person name="van der Nest M.A."/>
            <person name="van Wyk S."/>
            <person name="Wingfield M.J."/>
            <person name="Xiong C."/>
            <person name="Yue Q."/>
            <person name="Zhang X."/>
        </authorList>
    </citation>
    <scope>NUCLEOTIDE SEQUENCE [LARGE SCALE GENOMIC DNA]</scope>
    <source>
        <strain evidence="2 3">BP 5553</strain>
    </source>
</reference>
<evidence type="ECO:0000313" key="2">
    <source>
        <dbReference type="EMBL" id="RDL32386.1"/>
    </source>
</evidence>
<organism evidence="2 3">
    <name type="scientific">Venustampulla echinocandica</name>
    <dbReference type="NCBI Taxonomy" id="2656787"/>
    <lineage>
        <taxon>Eukaryota</taxon>
        <taxon>Fungi</taxon>
        <taxon>Dikarya</taxon>
        <taxon>Ascomycota</taxon>
        <taxon>Pezizomycotina</taxon>
        <taxon>Leotiomycetes</taxon>
        <taxon>Helotiales</taxon>
        <taxon>Pleuroascaceae</taxon>
        <taxon>Venustampulla</taxon>
    </lineage>
</organism>
<dbReference type="EMBL" id="NPIC01000010">
    <property type="protein sequence ID" value="RDL32386.1"/>
    <property type="molecule type" value="Genomic_DNA"/>
</dbReference>
<comment type="caution">
    <text evidence="2">The sequence shown here is derived from an EMBL/GenBank/DDBJ whole genome shotgun (WGS) entry which is preliminary data.</text>
</comment>
<dbReference type="RefSeq" id="XP_031866108.1">
    <property type="nucleotide sequence ID" value="XM_032017465.1"/>
</dbReference>